<accession>A0ABV2CX81</accession>
<reference evidence="1 2" key="1">
    <citation type="submission" date="2024-07" db="EMBL/GenBank/DDBJ databases">
        <title>Novosphingobium kalidii RD2P27.</title>
        <authorList>
            <person name="Sun J.-Q."/>
        </authorList>
    </citation>
    <scope>NUCLEOTIDE SEQUENCE [LARGE SCALE GENOMIC DNA]</scope>
    <source>
        <strain evidence="1 2">RD2P27</strain>
    </source>
</reference>
<proteinExistence type="predicted"/>
<sequence length="64" mass="6783">MLPVDVNAARAAELHVVRSLTGTKNARYGEQRGGLSELRRLEEVPGHAGKIDGARTALTAGETN</sequence>
<organism evidence="1 2">
    <name type="scientific">Novosphingobium kalidii</name>
    <dbReference type="NCBI Taxonomy" id="3230299"/>
    <lineage>
        <taxon>Bacteria</taxon>
        <taxon>Pseudomonadati</taxon>
        <taxon>Pseudomonadota</taxon>
        <taxon>Alphaproteobacteria</taxon>
        <taxon>Sphingomonadales</taxon>
        <taxon>Sphingomonadaceae</taxon>
        <taxon>Novosphingobium</taxon>
    </lineage>
</organism>
<name>A0ABV2CX81_9SPHN</name>
<dbReference type="Proteomes" id="UP001548713">
    <property type="component" value="Unassembled WGS sequence"/>
</dbReference>
<protein>
    <submittedName>
        <fullName evidence="1">Helix-hairpin-helix domain-containing protein</fullName>
    </submittedName>
</protein>
<comment type="caution">
    <text evidence="1">The sequence shown here is derived from an EMBL/GenBank/DDBJ whole genome shotgun (WGS) entry which is preliminary data.</text>
</comment>
<keyword evidence="2" id="KW-1185">Reference proteome</keyword>
<evidence type="ECO:0000313" key="2">
    <source>
        <dbReference type="Proteomes" id="UP001548713"/>
    </source>
</evidence>
<gene>
    <name evidence="1" type="ORF">ABVV53_01880</name>
</gene>
<dbReference type="EMBL" id="JBEWLY010000007">
    <property type="protein sequence ID" value="MET1754216.1"/>
    <property type="molecule type" value="Genomic_DNA"/>
</dbReference>
<evidence type="ECO:0000313" key="1">
    <source>
        <dbReference type="EMBL" id="MET1754216.1"/>
    </source>
</evidence>
<dbReference type="RefSeq" id="WP_353982625.1">
    <property type="nucleotide sequence ID" value="NZ_JBEWLY010000007.1"/>
</dbReference>